<dbReference type="Gene3D" id="1.10.10.10">
    <property type="entry name" value="Winged helix-like DNA-binding domain superfamily/Winged helix DNA-binding domain"/>
    <property type="match status" value="1"/>
</dbReference>
<dbReference type="PROSITE" id="PS51197">
    <property type="entry name" value="HTH_RRF2_2"/>
    <property type="match status" value="1"/>
</dbReference>
<dbReference type="EMBL" id="AP027142">
    <property type="protein sequence ID" value="BDV34152.1"/>
    <property type="molecule type" value="Genomic_DNA"/>
</dbReference>
<dbReference type="Proteomes" id="UP001317629">
    <property type="component" value="Chromosome"/>
</dbReference>
<evidence type="ECO:0000256" key="1">
    <source>
        <dbReference type="ARBA" id="ARBA00023125"/>
    </source>
</evidence>
<accession>A0ABN6VFR7</accession>
<dbReference type="PANTHER" id="PTHR33221:SF4">
    <property type="entry name" value="HTH-TYPE TRANSCRIPTIONAL REPRESSOR NSRR"/>
    <property type="match status" value="1"/>
</dbReference>
<dbReference type="NCBIfam" id="TIGR00738">
    <property type="entry name" value="rrf2_super"/>
    <property type="match status" value="1"/>
</dbReference>
<protein>
    <submittedName>
        <fullName evidence="2">HTH-type transcriptional regulator NsrR</fullName>
    </submittedName>
</protein>
<dbReference type="Pfam" id="PF02082">
    <property type="entry name" value="Rrf2"/>
    <property type="match status" value="1"/>
</dbReference>
<organism evidence="2 3">
    <name type="scientific">Methylocystis iwaonis</name>
    <dbReference type="NCBI Taxonomy" id="2885079"/>
    <lineage>
        <taxon>Bacteria</taxon>
        <taxon>Pseudomonadati</taxon>
        <taxon>Pseudomonadota</taxon>
        <taxon>Alphaproteobacteria</taxon>
        <taxon>Hyphomicrobiales</taxon>
        <taxon>Methylocystaceae</taxon>
        <taxon>Methylocystis</taxon>
    </lineage>
</organism>
<sequence>MRLTTHSDLSFKTLIFLAVAGEDGATIAQIASAFGASEHHLRKVALELVRLNLVTATRGRSGGLRLAASPAELTIGGLLRQFESVFADAHCLGAAQNGCVIFGLCGLQRVFNESLGALFSVLDRYTLEDVVKSSPGVAAKLGIEAAPPPV</sequence>
<keyword evidence="3" id="KW-1185">Reference proteome</keyword>
<evidence type="ECO:0000313" key="2">
    <source>
        <dbReference type="EMBL" id="BDV34152.1"/>
    </source>
</evidence>
<evidence type="ECO:0000313" key="3">
    <source>
        <dbReference type="Proteomes" id="UP001317629"/>
    </source>
</evidence>
<proteinExistence type="predicted"/>
<gene>
    <name evidence="2" type="primary">nsrR</name>
    <name evidence="2" type="ORF">SS37A_16810</name>
</gene>
<dbReference type="SUPFAM" id="SSF46785">
    <property type="entry name" value="Winged helix' DNA-binding domain"/>
    <property type="match status" value="1"/>
</dbReference>
<dbReference type="RefSeq" id="WP_281931793.1">
    <property type="nucleotide sequence ID" value="NZ_AP027142.1"/>
</dbReference>
<dbReference type="InterPro" id="IPR036390">
    <property type="entry name" value="WH_DNA-bd_sf"/>
</dbReference>
<reference evidence="2 3" key="1">
    <citation type="journal article" date="2023" name="Int. J. Syst. Evol. Microbiol.">
        <title>Methylocystis iwaonis sp. nov., a type II methane-oxidizing bacterium from surface soil of a rice paddy field in Japan, and emended description of the genus Methylocystis (ex Whittenbury et al. 1970) Bowman et al. 1993.</title>
        <authorList>
            <person name="Kaise H."/>
            <person name="Sawadogo J.B."/>
            <person name="Alam M.S."/>
            <person name="Ueno C."/>
            <person name="Dianou D."/>
            <person name="Shinjo R."/>
            <person name="Asakawa S."/>
        </authorList>
    </citation>
    <scope>NUCLEOTIDE SEQUENCE [LARGE SCALE GENOMIC DNA]</scope>
    <source>
        <strain evidence="2 3">SS37A-Re</strain>
    </source>
</reference>
<dbReference type="InterPro" id="IPR000944">
    <property type="entry name" value="Tscrpt_reg_Rrf2"/>
</dbReference>
<dbReference type="InterPro" id="IPR036388">
    <property type="entry name" value="WH-like_DNA-bd_sf"/>
</dbReference>
<keyword evidence="1" id="KW-0238">DNA-binding</keyword>
<name>A0ABN6VFR7_9HYPH</name>
<dbReference type="PANTHER" id="PTHR33221">
    <property type="entry name" value="WINGED HELIX-TURN-HELIX TRANSCRIPTIONAL REGULATOR, RRF2 FAMILY"/>
    <property type="match status" value="1"/>
</dbReference>